<keyword evidence="2" id="KW-1185">Reference proteome</keyword>
<dbReference type="PANTHER" id="PTHR21174:SF0">
    <property type="entry name" value="HD PHOSPHOHYDROLASE FAMILY PROTEIN-RELATED"/>
    <property type="match status" value="1"/>
</dbReference>
<reference evidence="1 2" key="1">
    <citation type="journal article" date="2013" name="Int. J. Syst. Evol. Microbiol.">
        <title>Roseomonas aerophila sp. nov., isolated from air.</title>
        <authorList>
            <person name="Kim S.J."/>
            <person name="Weon H.Y."/>
            <person name="Ahn J.H."/>
            <person name="Hong S.B."/>
            <person name="Seok S.J."/>
            <person name="Whang K.S."/>
            <person name="Kwon S.W."/>
        </authorList>
    </citation>
    <scope>NUCLEOTIDE SEQUENCE [LARGE SCALE GENOMIC DNA]</scope>
    <source>
        <strain evidence="1 2">NBRC 108923</strain>
    </source>
</reference>
<evidence type="ECO:0008006" key="3">
    <source>
        <dbReference type="Google" id="ProtNLM"/>
    </source>
</evidence>
<dbReference type="PANTHER" id="PTHR21174">
    <property type="match status" value="1"/>
</dbReference>
<comment type="caution">
    <text evidence="1">The sequence shown here is derived from an EMBL/GenBank/DDBJ whole genome shotgun (WGS) entry which is preliminary data.</text>
</comment>
<name>A0ABR7RLZ6_9PROT</name>
<dbReference type="PIRSF" id="PIRSF035170">
    <property type="entry name" value="HD_phosphohydro"/>
    <property type="match status" value="1"/>
</dbReference>
<dbReference type="RefSeq" id="WP_187784331.1">
    <property type="nucleotide sequence ID" value="NZ_JACTVA010000014.1"/>
</dbReference>
<organism evidence="1 2">
    <name type="scientific">Teichococcus aerophilus</name>
    <dbReference type="NCBI Taxonomy" id="1224513"/>
    <lineage>
        <taxon>Bacteria</taxon>
        <taxon>Pseudomonadati</taxon>
        <taxon>Pseudomonadota</taxon>
        <taxon>Alphaproteobacteria</taxon>
        <taxon>Acetobacterales</taxon>
        <taxon>Roseomonadaceae</taxon>
        <taxon>Roseomonas</taxon>
    </lineage>
</organism>
<dbReference type="Proteomes" id="UP000626026">
    <property type="component" value="Unassembled WGS sequence"/>
</dbReference>
<evidence type="ECO:0000313" key="2">
    <source>
        <dbReference type="Proteomes" id="UP000626026"/>
    </source>
</evidence>
<protein>
    <recommendedName>
        <fullName evidence="3">N-methyl-D-aspartate receptor NMDAR2C subunit</fullName>
    </recommendedName>
</protein>
<sequence length="199" mass="21930">MFTLMAALEADLRARYEEPQRFHHGQAHIDALLAQWRQGRAGWHDPQAMELAIWFHDAVYQPGAKDNERQSEALLRQALTHCIAAPVVARAARMILATERHAVPADLPTDEAEDIAAFLDMDLSILGAEPATYDAYALAVEREFVPVVGIAAWRAGRAAFLHSALASTTPLFQTEVMREALEDSARANMARELTGLTTG</sequence>
<gene>
    <name evidence="1" type="ORF">IBL26_09970</name>
</gene>
<proteinExistence type="predicted"/>
<accession>A0ABR7RLZ6</accession>
<dbReference type="EMBL" id="JACTVA010000014">
    <property type="protein sequence ID" value="MBC9207160.1"/>
    <property type="molecule type" value="Genomic_DNA"/>
</dbReference>
<dbReference type="InterPro" id="IPR009218">
    <property type="entry name" value="HD_phosphohydro"/>
</dbReference>
<evidence type="ECO:0000313" key="1">
    <source>
        <dbReference type="EMBL" id="MBC9207160.1"/>
    </source>
</evidence>
<dbReference type="SUPFAM" id="SSF109604">
    <property type="entry name" value="HD-domain/PDEase-like"/>
    <property type="match status" value="1"/>
</dbReference>